<evidence type="ECO:0000256" key="10">
    <source>
        <dbReference type="PROSITE-ProRule" id="PRU00108"/>
    </source>
</evidence>
<keyword evidence="2 11" id="KW-0479">Metal-binding</keyword>
<evidence type="ECO:0000313" key="16">
    <source>
        <dbReference type="Proteomes" id="UP000515159"/>
    </source>
</evidence>
<dbReference type="PANTHER" id="PTHR24208:SF95">
    <property type="entry name" value="LIM_HOMEOBOX PROTEIN LHX9"/>
    <property type="match status" value="1"/>
</dbReference>
<dbReference type="AlphaFoldDB" id="A0A6P8NPV1"/>
<comment type="subcellular location">
    <subcellularLocation>
        <location evidence="1 10 12">Nucleus</location>
    </subcellularLocation>
</comment>
<accession>A0A6P8NPV1</accession>
<feature type="domain" description="LIM zinc-binding" evidence="14">
    <location>
        <begin position="54"/>
        <end position="115"/>
    </location>
</feature>
<keyword evidence="3" id="KW-0677">Repeat</keyword>
<dbReference type="SMART" id="SM00132">
    <property type="entry name" value="LIM"/>
    <property type="match status" value="2"/>
</dbReference>
<feature type="compositionally biased region" description="Polar residues" evidence="13">
    <location>
        <begin position="191"/>
        <end position="200"/>
    </location>
</feature>
<gene>
    <name evidence="17" type="primary">LOC117346754</name>
</gene>
<dbReference type="PANTHER" id="PTHR24208">
    <property type="entry name" value="LIM/HOMEOBOX PROTEIN LHX"/>
    <property type="match status" value="1"/>
</dbReference>
<evidence type="ECO:0000259" key="14">
    <source>
        <dbReference type="PROSITE" id="PS50023"/>
    </source>
</evidence>
<dbReference type="InterPro" id="IPR001356">
    <property type="entry name" value="HD"/>
</dbReference>
<evidence type="ECO:0000256" key="4">
    <source>
        <dbReference type="ARBA" id="ARBA00022833"/>
    </source>
</evidence>
<keyword evidence="4 11" id="KW-0862">Zinc</keyword>
<feature type="region of interest" description="Disordered" evidence="13">
    <location>
        <begin position="175"/>
        <end position="265"/>
    </location>
</feature>
<dbReference type="GO" id="GO:0030182">
    <property type="term" value="P:neuron differentiation"/>
    <property type="evidence" value="ECO:0007669"/>
    <property type="project" value="TreeGrafter"/>
</dbReference>
<dbReference type="Pfam" id="PF00046">
    <property type="entry name" value="Homeodomain"/>
    <property type="match status" value="1"/>
</dbReference>
<dbReference type="Proteomes" id="UP000515159">
    <property type="component" value="Chromosome 12"/>
</dbReference>
<keyword evidence="16" id="KW-1185">Reference proteome</keyword>
<name>A0A6P8NPV1_GEOSA</name>
<dbReference type="PROSITE" id="PS00027">
    <property type="entry name" value="HOMEOBOX_1"/>
    <property type="match status" value="1"/>
</dbReference>
<organism evidence="16 17">
    <name type="scientific">Geotrypetes seraphini</name>
    <name type="common">Gaboon caecilian</name>
    <name type="synonym">Caecilia seraphini</name>
    <dbReference type="NCBI Taxonomy" id="260995"/>
    <lineage>
        <taxon>Eukaryota</taxon>
        <taxon>Metazoa</taxon>
        <taxon>Chordata</taxon>
        <taxon>Craniata</taxon>
        <taxon>Vertebrata</taxon>
        <taxon>Euteleostomi</taxon>
        <taxon>Amphibia</taxon>
        <taxon>Gymnophiona</taxon>
        <taxon>Geotrypetes</taxon>
    </lineage>
</organism>
<dbReference type="InterPro" id="IPR017970">
    <property type="entry name" value="Homeobox_CS"/>
</dbReference>
<evidence type="ECO:0000256" key="3">
    <source>
        <dbReference type="ARBA" id="ARBA00022737"/>
    </source>
</evidence>
<feature type="domain" description="LIM zinc-binding" evidence="14">
    <location>
        <begin position="116"/>
        <end position="178"/>
    </location>
</feature>
<evidence type="ECO:0000313" key="17">
    <source>
        <dbReference type="RefSeq" id="XP_033772714.1"/>
    </source>
</evidence>
<dbReference type="PROSITE" id="PS50071">
    <property type="entry name" value="HOMEOBOX_2"/>
    <property type="match status" value="1"/>
</dbReference>
<proteinExistence type="predicted"/>
<dbReference type="OrthoDB" id="9990008at2759"/>
<evidence type="ECO:0000256" key="11">
    <source>
        <dbReference type="PROSITE-ProRule" id="PRU00125"/>
    </source>
</evidence>
<dbReference type="CDD" id="cd00086">
    <property type="entry name" value="homeodomain"/>
    <property type="match status" value="1"/>
</dbReference>
<feature type="compositionally biased region" description="Acidic residues" evidence="13">
    <location>
        <begin position="175"/>
        <end position="190"/>
    </location>
</feature>
<dbReference type="Gene3D" id="2.10.110.10">
    <property type="entry name" value="Cysteine Rich Protein"/>
    <property type="match status" value="2"/>
</dbReference>
<evidence type="ECO:0000256" key="9">
    <source>
        <dbReference type="ARBA" id="ARBA00040534"/>
    </source>
</evidence>
<sequence length="404" mass="44820">MAGGCAYRCSPLLFRGFSEGETSTMNAGQRRPSCQPEEGHQGMTSSRGSSEPPAHCAGCGGPICDRYFLFAIDCMWHLSCLRCCMCRGSLGSELTCFCKDGDIYCKDDYYRRFSVNRCARCQVGIPASEMVMRTPSAVYHVDCFSCARCGAPLRPGELFGVREGVVYCREHYQQEEEVEEEEEEEPEEEGSSGSTQTVDSSALELLSARPPRRGRGRWRRGHLGLGNPATGDQESTVGEKASPDSRRQRRSRQQPPLSQKTKRIRTCFKNHQLRTLESYFSVTQNPHGKDWERMARKTGLPKRVLQVWFQNARAKLRKTLSQEGSPEAGGAPPGTPEGAPSSPPMESPARVSSGTPEQLFPLLDLRGPYTSPSTLPCTPIVPLFLNFDLRDPLREVGMGSPPFF</sequence>
<feature type="DNA-binding region" description="Homeobox" evidence="10">
    <location>
        <begin position="261"/>
        <end position="320"/>
    </location>
</feature>
<dbReference type="FunFam" id="2.10.110.10:FF:000033">
    <property type="entry name" value="LIM/homeobox protein Lhx9 isoform X2"/>
    <property type="match status" value="1"/>
</dbReference>
<dbReference type="KEGG" id="gsh:117346754"/>
<feature type="region of interest" description="Disordered" evidence="13">
    <location>
        <begin position="319"/>
        <end position="355"/>
    </location>
</feature>
<dbReference type="SMART" id="SM00389">
    <property type="entry name" value="HOX"/>
    <property type="match status" value="1"/>
</dbReference>
<dbReference type="RefSeq" id="XP_033772714.1">
    <property type="nucleotide sequence ID" value="XM_033916823.1"/>
</dbReference>
<evidence type="ECO:0000256" key="1">
    <source>
        <dbReference type="ARBA" id="ARBA00004123"/>
    </source>
</evidence>
<feature type="domain" description="Homeobox" evidence="15">
    <location>
        <begin position="259"/>
        <end position="319"/>
    </location>
</feature>
<dbReference type="SUPFAM" id="SSF57716">
    <property type="entry name" value="Glucocorticoid receptor-like (DNA-binding domain)"/>
    <property type="match status" value="2"/>
</dbReference>
<dbReference type="PROSITE" id="PS50023">
    <property type="entry name" value="LIM_DOMAIN_2"/>
    <property type="match status" value="2"/>
</dbReference>
<dbReference type="InterPro" id="IPR001781">
    <property type="entry name" value="Znf_LIM"/>
</dbReference>
<evidence type="ECO:0000256" key="2">
    <source>
        <dbReference type="ARBA" id="ARBA00022723"/>
    </source>
</evidence>
<dbReference type="InterPro" id="IPR009057">
    <property type="entry name" value="Homeodomain-like_sf"/>
</dbReference>
<evidence type="ECO:0000256" key="6">
    <source>
        <dbReference type="ARBA" id="ARBA00023125"/>
    </source>
</evidence>
<evidence type="ECO:0000256" key="7">
    <source>
        <dbReference type="ARBA" id="ARBA00023155"/>
    </source>
</evidence>
<keyword evidence="6 10" id="KW-0238">DNA-binding</keyword>
<feature type="region of interest" description="Disordered" evidence="13">
    <location>
        <begin position="22"/>
        <end position="53"/>
    </location>
</feature>
<dbReference type="InParanoid" id="A0A6P8NPV1"/>
<dbReference type="Pfam" id="PF00412">
    <property type="entry name" value="LIM"/>
    <property type="match status" value="2"/>
</dbReference>
<keyword evidence="8 10" id="KW-0539">Nucleus</keyword>
<evidence type="ECO:0000256" key="13">
    <source>
        <dbReference type="SAM" id="MobiDB-lite"/>
    </source>
</evidence>
<reference evidence="17" key="1">
    <citation type="submission" date="2025-08" db="UniProtKB">
        <authorList>
            <consortium name="RefSeq"/>
        </authorList>
    </citation>
    <scope>IDENTIFICATION</scope>
</reference>
<dbReference type="GO" id="GO:0046872">
    <property type="term" value="F:metal ion binding"/>
    <property type="evidence" value="ECO:0007669"/>
    <property type="project" value="UniProtKB-KW"/>
</dbReference>
<protein>
    <recommendedName>
        <fullName evidence="9">LIM/homeobox protein Lhx9</fullName>
    </recommendedName>
</protein>
<feature type="compositionally biased region" description="Low complexity" evidence="13">
    <location>
        <begin position="323"/>
        <end position="340"/>
    </location>
</feature>
<evidence type="ECO:0000259" key="15">
    <source>
        <dbReference type="PROSITE" id="PS50071"/>
    </source>
</evidence>
<dbReference type="GO" id="GO:0000977">
    <property type="term" value="F:RNA polymerase II transcription regulatory region sequence-specific DNA binding"/>
    <property type="evidence" value="ECO:0007669"/>
    <property type="project" value="TreeGrafter"/>
</dbReference>
<dbReference type="InterPro" id="IPR050453">
    <property type="entry name" value="LIM_Homeobox_TF"/>
</dbReference>
<dbReference type="SUPFAM" id="SSF46689">
    <property type="entry name" value="Homeodomain-like"/>
    <property type="match status" value="1"/>
</dbReference>
<dbReference type="PROSITE" id="PS00478">
    <property type="entry name" value="LIM_DOMAIN_1"/>
    <property type="match status" value="1"/>
</dbReference>
<feature type="compositionally biased region" description="Basic residues" evidence="13">
    <location>
        <begin position="210"/>
        <end position="222"/>
    </location>
</feature>
<dbReference type="Gene3D" id="1.10.10.60">
    <property type="entry name" value="Homeodomain-like"/>
    <property type="match status" value="1"/>
</dbReference>
<evidence type="ECO:0000256" key="12">
    <source>
        <dbReference type="RuleBase" id="RU000682"/>
    </source>
</evidence>
<dbReference type="GO" id="GO:0005634">
    <property type="term" value="C:nucleus"/>
    <property type="evidence" value="ECO:0007669"/>
    <property type="project" value="UniProtKB-SubCell"/>
</dbReference>
<keyword evidence="7 10" id="KW-0371">Homeobox</keyword>
<dbReference type="FunFam" id="1.10.10.60:FF:000027">
    <property type="entry name" value="LIM/homeobox protein Lhx9"/>
    <property type="match status" value="1"/>
</dbReference>
<evidence type="ECO:0000256" key="5">
    <source>
        <dbReference type="ARBA" id="ARBA00023038"/>
    </source>
</evidence>
<dbReference type="GO" id="GO:0000981">
    <property type="term" value="F:DNA-binding transcription factor activity, RNA polymerase II-specific"/>
    <property type="evidence" value="ECO:0007669"/>
    <property type="project" value="InterPro"/>
</dbReference>
<dbReference type="GeneID" id="117346754"/>
<evidence type="ECO:0000256" key="8">
    <source>
        <dbReference type="ARBA" id="ARBA00023242"/>
    </source>
</evidence>
<keyword evidence="5 11" id="KW-0440">LIM domain</keyword>